<name>A0ABU0V6X9_9BACI</name>
<keyword evidence="2" id="KW-1185">Reference proteome</keyword>
<reference evidence="1" key="1">
    <citation type="submission" date="2023-08" db="EMBL/GenBank/DDBJ databases">
        <title>Functional annotation and safety assessment of Bacillus stercoris.</title>
        <authorList>
            <person name="Pandit N.T."/>
            <person name="Ahir S.V."/>
            <person name="Chauhan D.A."/>
            <person name="Bose A."/>
            <person name="Dunlap C."/>
            <person name="Doshi J.A."/>
        </authorList>
    </citation>
    <scope>NUCLEOTIDE SEQUENCE</scope>
    <source>
        <strain evidence="1">ZBMF30</strain>
    </source>
</reference>
<protein>
    <recommendedName>
        <fullName evidence="3">Flagellar protein FlbD</fullName>
    </recommendedName>
</protein>
<comment type="caution">
    <text evidence="1">The sequence shown here is derived from an EMBL/GenBank/DDBJ whole genome shotgun (WGS) entry which is preliminary data.</text>
</comment>
<organism evidence="1 2">
    <name type="scientific">Bacillus stercoris</name>
    <dbReference type="NCBI Taxonomy" id="2054641"/>
    <lineage>
        <taxon>Bacteria</taxon>
        <taxon>Bacillati</taxon>
        <taxon>Bacillota</taxon>
        <taxon>Bacilli</taxon>
        <taxon>Bacillales</taxon>
        <taxon>Bacillaceae</taxon>
        <taxon>Bacillus</taxon>
    </lineage>
</organism>
<accession>A0ABU0V6X9</accession>
<evidence type="ECO:0000313" key="1">
    <source>
        <dbReference type="EMBL" id="MDQ1852701.1"/>
    </source>
</evidence>
<evidence type="ECO:0008006" key="3">
    <source>
        <dbReference type="Google" id="ProtNLM"/>
    </source>
</evidence>
<dbReference type="Proteomes" id="UP001177898">
    <property type="component" value="Unassembled WGS sequence"/>
</dbReference>
<sequence length="69" mass="8087">MSTRMVQLTEPETGNFYMVPVERIVLITERDDHVEVRIESSSSNFSIKVRETYEEVQNLIRPNGVQIFK</sequence>
<dbReference type="RefSeq" id="WP_306645939.1">
    <property type="nucleotide sequence ID" value="NZ_JAVCYS010000005.1"/>
</dbReference>
<gene>
    <name evidence="1" type="ORF">RAQ16_10160</name>
</gene>
<proteinExistence type="predicted"/>
<dbReference type="EMBL" id="JAVCYS010000005">
    <property type="protein sequence ID" value="MDQ1852701.1"/>
    <property type="molecule type" value="Genomic_DNA"/>
</dbReference>
<evidence type="ECO:0000313" key="2">
    <source>
        <dbReference type="Proteomes" id="UP001177898"/>
    </source>
</evidence>